<dbReference type="InterPro" id="IPR011044">
    <property type="entry name" value="Quino_amine_DH_bsu"/>
</dbReference>
<dbReference type="NCBIfam" id="TIGR04183">
    <property type="entry name" value="Por_Secre_tail"/>
    <property type="match status" value="1"/>
</dbReference>
<proteinExistence type="predicted"/>
<keyword evidence="1 2" id="KW-0732">Signal</keyword>
<name>A0A7M2YD19_9FLAO</name>
<protein>
    <submittedName>
        <fullName evidence="4">T9SS type A sorting domain-containing protein</fullName>
    </submittedName>
</protein>
<gene>
    <name evidence="4" type="ORF">Q73A0000_14670</name>
</gene>
<dbReference type="EMBL" id="CP040442">
    <property type="protein sequence ID" value="QOW11524.1"/>
    <property type="molecule type" value="Genomic_DNA"/>
</dbReference>
<evidence type="ECO:0000256" key="1">
    <source>
        <dbReference type="ARBA" id="ARBA00022729"/>
    </source>
</evidence>
<evidence type="ECO:0000313" key="5">
    <source>
        <dbReference type="Proteomes" id="UP000594195"/>
    </source>
</evidence>
<reference evidence="4 5" key="1">
    <citation type="submission" date="2019-05" db="EMBL/GenBank/DDBJ databases">
        <title>Chryseobacterium sp. isolated from King George Island, maritime Antarctica.</title>
        <authorList>
            <person name="Peng X."/>
        </authorList>
    </citation>
    <scope>NUCLEOTIDE SEQUENCE [LARGE SCALE GENOMIC DNA]</scope>
    <source>
        <strain evidence="4 5">7-3A</strain>
    </source>
</reference>
<keyword evidence="5" id="KW-1185">Reference proteome</keyword>
<dbReference type="Proteomes" id="UP000594195">
    <property type="component" value="Chromosome"/>
</dbReference>
<feature type="chain" id="PRO_5032582883" evidence="2">
    <location>
        <begin position="20"/>
        <end position="305"/>
    </location>
</feature>
<organism evidence="4 5">
    <name type="scientific">Kaistella flava</name>
    <name type="common">ex Peng et al. 2021</name>
    <dbReference type="NCBI Taxonomy" id="2038776"/>
    <lineage>
        <taxon>Bacteria</taxon>
        <taxon>Pseudomonadati</taxon>
        <taxon>Bacteroidota</taxon>
        <taxon>Flavobacteriia</taxon>
        <taxon>Flavobacteriales</taxon>
        <taxon>Weeksellaceae</taxon>
        <taxon>Chryseobacterium group</taxon>
        <taxon>Kaistella</taxon>
    </lineage>
</organism>
<feature type="domain" description="Secretion system C-terminal sorting" evidence="3">
    <location>
        <begin position="238"/>
        <end position="303"/>
    </location>
</feature>
<dbReference type="Pfam" id="PF18962">
    <property type="entry name" value="Por_Secre_tail"/>
    <property type="match status" value="1"/>
</dbReference>
<evidence type="ECO:0000313" key="4">
    <source>
        <dbReference type="EMBL" id="QOW11524.1"/>
    </source>
</evidence>
<accession>A0A7M2YD19</accession>
<dbReference type="KEGG" id="kfa:Q73A0000_14670"/>
<sequence length="305" mass="33055">MKKILSIVLLTGLVTSVFAQTLWTDNFESYPIGNLGTQGGWDRDGNGASGSANWTKVANIDAAHGKSFQLASTGANSEGEWHYHDTKWSTKTSGNDIFVLEFDYYTGAASIGYGIVQIYDTDAGYEMPFEIGWDPTEKYVYIADQGNGVILVENATPNTWYHIKAALNTTDGEVKVQVNNTGEITEFFSTPGLVPQELDFLLQSISNVGIDNIIVSATSTDPFLAVSDVNSAKAKVSVYPNPATDVINVKSDNKISQISIFDVSGKVVKTSLETSVNVENLAKGTYLVSVRYADGTTETKKVIKK</sequence>
<evidence type="ECO:0000256" key="2">
    <source>
        <dbReference type="SAM" id="SignalP"/>
    </source>
</evidence>
<evidence type="ECO:0000259" key="3">
    <source>
        <dbReference type="Pfam" id="PF18962"/>
    </source>
</evidence>
<dbReference type="SUPFAM" id="SSF50969">
    <property type="entry name" value="YVTN repeat-like/Quinoprotein amine dehydrogenase"/>
    <property type="match status" value="1"/>
</dbReference>
<dbReference type="AlphaFoldDB" id="A0A7M2YD19"/>
<dbReference type="InterPro" id="IPR026444">
    <property type="entry name" value="Secre_tail"/>
</dbReference>
<feature type="signal peptide" evidence="2">
    <location>
        <begin position="1"/>
        <end position="19"/>
    </location>
</feature>
<dbReference type="RefSeq" id="WP_193811696.1">
    <property type="nucleotide sequence ID" value="NZ_CP040442.1"/>
</dbReference>